<evidence type="ECO:0000256" key="6">
    <source>
        <dbReference type="ARBA" id="ARBA00022737"/>
    </source>
</evidence>
<feature type="region of interest" description="Disordered" evidence="9">
    <location>
        <begin position="335"/>
        <end position="356"/>
    </location>
</feature>
<dbReference type="Gramene" id="Psat01G0429900-T1">
    <property type="protein sequence ID" value="KAI5446413.1"/>
    <property type="gene ID" value="KIW84_014299"/>
</dbReference>
<comment type="caution">
    <text evidence="11">The sequence shown here is derived from an EMBL/GenBank/DDBJ whole genome shotgun (WGS) entry which is preliminary data.</text>
</comment>
<evidence type="ECO:0000256" key="4">
    <source>
        <dbReference type="ARBA" id="ARBA00022597"/>
    </source>
</evidence>
<sequence>MFRLCGSFCNRVCDVGVWINDTWKWDLGLSGVVLSADDSLSLEELLCFLHYVKPNVSQEDNFVWWRDKFGFSVKASYKRILEANVVVPSVDPSLHKALDRWSFLIWSFSLFSINIYIGNIISILMFLSPVPTFWRIIKHRSTEDFSSFPFICTLLNSSLWTYYGTIKAGEYLVATVNGFGILVETIYILLFLIYAPQKMRVKTAILVGILDVGILAAAVVATQLALEGEARSGAVGIMGAALNILMYASPLAVMKTVVTTKSVEYLPFLLSFFFFLNGGVWLLYAVLVRDIILGIPNGTGFVLGAMQLVLYGVYRNGKQSKHVSNRLEEGCQQHEHLISSSSTHDESRDRENEPIE</sequence>
<evidence type="ECO:0000256" key="5">
    <source>
        <dbReference type="ARBA" id="ARBA00022692"/>
    </source>
</evidence>
<evidence type="ECO:0000256" key="3">
    <source>
        <dbReference type="ARBA" id="ARBA00022448"/>
    </source>
</evidence>
<keyword evidence="8 10" id="KW-0472">Membrane</keyword>
<dbReference type="GO" id="GO:0016020">
    <property type="term" value="C:membrane"/>
    <property type="evidence" value="ECO:0007669"/>
    <property type="project" value="InterPro"/>
</dbReference>
<keyword evidence="7 10" id="KW-1133">Transmembrane helix</keyword>
<dbReference type="FunFam" id="1.20.1280.290:FF:000002">
    <property type="entry name" value="Bidirectional sugar transporter SWEET"/>
    <property type="match status" value="1"/>
</dbReference>
<keyword evidence="12" id="KW-1185">Reference proteome</keyword>
<evidence type="ECO:0000256" key="8">
    <source>
        <dbReference type="ARBA" id="ARBA00023136"/>
    </source>
</evidence>
<dbReference type="GO" id="GO:0012505">
    <property type="term" value="C:endomembrane system"/>
    <property type="evidence" value="ECO:0007669"/>
    <property type="project" value="UniProtKB-SubCell"/>
</dbReference>
<dbReference type="InterPro" id="IPR004316">
    <property type="entry name" value="SWEET_rpt"/>
</dbReference>
<keyword evidence="5 10" id="KW-0812">Transmembrane</keyword>
<feature type="transmembrane region" description="Helical" evidence="10">
    <location>
        <begin position="103"/>
        <end position="127"/>
    </location>
</feature>
<evidence type="ECO:0000256" key="7">
    <source>
        <dbReference type="ARBA" id="ARBA00022989"/>
    </source>
</evidence>
<keyword evidence="6" id="KW-0677">Repeat</keyword>
<dbReference type="GO" id="GO:0051260">
    <property type="term" value="P:protein homooligomerization"/>
    <property type="evidence" value="ECO:0007669"/>
    <property type="project" value="UniProtKB-ARBA"/>
</dbReference>
<name>A0A9D5BMD9_PEA</name>
<dbReference type="GO" id="GO:0051119">
    <property type="term" value="F:sugar transmembrane transporter activity"/>
    <property type="evidence" value="ECO:0007669"/>
    <property type="project" value="InterPro"/>
</dbReference>
<dbReference type="Gene3D" id="1.20.1280.290">
    <property type="match status" value="2"/>
</dbReference>
<dbReference type="Pfam" id="PF03083">
    <property type="entry name" value="MtN3_slv"/>
    <property type="match status" value="2"/>
</dbReference>
<dbReference type="PANTHER" id="PTHR10791">
    <property type="entry name" value="RAG1-ACTIVATING PROTEIN 1"/>
    <property type="match status" value="1"/>
</dbReference>
<proteinExistence type="inferred from homology"/>
<gene>
    <name evidence="11" type="ORF">KIW84_014299</name>
</gene>
<protein>
    <recommendedName>
        <fullName evidence="13">Bidirectional sugar transporter SWEET</fullName>
    </recommendedName>
</protein>
<feature type="transmembrane region" description="Helical" evidence="10">
    <location>
        <begin position="205"/>
        <end position="226"/>
    </location>
</feature>
<keyword evidence="4" id="KW-0762">Sugar transport</keyword>
<feature type="transmembrane region" description="Helical" evidence="10">
    <location>
        <begin position="232"/>
        <end position="253"/>
    </location>
</feature>
<comment type="subcellular location">
    <subcellularLocation>
        <location evidence="1">Endomembrane system</location>
        <topology evidence="1">Multi-pass membrane protein</topology>
    </subcellularLocation>
</comment>
<dbReference type="FunFam" id="1.20.1280.290:FF:000001">
    <property type="entry name" value="Bidirectional sugar transporter SWEET"/>
    <property type="match status" value="1"/>
</dbReference>
<evidence type="ECO:0000256" key="10">
    <source>
        <dbReference type="SAM" id="Phobius"/>
    </source>
</evidence>
<evidence type="ECO:0000256" key="9">
    <source>
        <dbReference type="SAM" id="MobiDB-lite"/>
    </source>
</evidence>
<accession>A0A9D5BMD9</accession>
<feature type="transmembrane region" description="Helical" evidence="10">
    <location>
        <begin position="171"/>
        <end position="193"/>
    </location>
</feature>
<feature type="transmembrane region" description="Helical" evidence="10">
    <location>
        <begin position="291"/>
        <end position="314"/>
    </location>
</feature>
<reference evidence="11 12" key="1">
    <citation type="journal article" date="2022" name="Nat. Genet.">
        <title>Improved pea reference genome and pan-genome highlight genomic features and evolutionary characteristics.</title>
        <authorList>
            <person name="Yang T."/>
            <person name="Liu R."/>
            <person name="Luo Y."/>
            <person name="Hu S."/>
            <person name="Wang D."/>
            <person name="Wang C."/>
            <person name="Pandey M.K."/>
            <person name="Ge S."/>
            <person name="Xu Q."/>
            <person name="Li N."/>
            <person name="Li G."/>
            <person name="Huang Y."/>
            <person name="Saxena R.K."/>
            <person name="Ji Y."/>
            <person name="Li M."/>
            <person name="Yan X."/>
            <person name="He Y."/>
            <person name="Liu Y."/>
            <person name="Wang X."/>
            <person name="Xiang C."/>
            <person name="Varshney R.K."/>
            <person name="Ding H."/>
            <person name="Gao S."/>
            <person name="Zong X."/>
        </authorList>
    </citation>
    <scope>NUCLEOTIDE SEQUENCE [LARGE SCALE GENOMIC DNA]</scope>
    <source>
        <strain evidence="11 12">cv. Zhongwan 6</strain>
    </source>
</reference>
<dbReference type="InterPro" id="IPR047664">
    <property type="entry name" value="SWEET"/>
</dbReference>
<dbReference type="AlphaFoldDB" id="A0A9D5BMD9"/>
<evidence type="ECO:0000256" key="1">
    <source>
        <dbReference type="ARBA" id="ARBA00004127"/>
    </source>
</evidence>
<organism evidence="11 12">
    <name type="scientific">Pisum sativum</name>
    <name type="common">Garden pea</name>
    <name type="synonym">Lathyrus oleraceus</name>
    <dbReference type="NCBI Taxonomy" id="3888"/>
    <lineage>
        <taxon>Eukaryota</taxon>
        <taxon>Viridiplantae</taxon>
        <taxon>Streptophyta</taxon>
        <taxon>Embryophyta</taxon>
        <taxon>Tracheophyta</taxon>
        <taxon>Spermatophyta</taxon>
        <taxon>Magnoliopsida</taxon>
        <taxon>eudicotyledons</taxon>
        <taxon>Gunneridae</taxon>
        <taxon>Pentapetalae</taxon>
        <taxon>rosids</taxon>
        <taxon>fabids</taxon>
        <taxon>Fabales</taxon>
        <taxon>Fabaceae</taxon>
        <taxon>Papilionoideae</taxon>
        <taxon>50 kb inversion clade</taxon>
        <taxon>NPAAA clade</taxon>
        <taxon>Hologalegina</taxon>
        <taxon>IRL clade</taxon>
        <taxon>Fabeae</taxon>
        <taxon>Lathyrus</taxon>
    </lineage>
</organism>
<feature type="transmembrane region" description="Helical" evidence="10">
    <location>
        <begin position="265"/>
        <end position="285"/>
    </location>
</feature>
<evidence type="ECO:0000313" key="12">
    <source>
        <dbReference type="Proteomes" id="UP001058974"/>
    </source>
</evidence>
<dbReference type="Proteomes" id="UP001058974">
    <property type="component" value="Chromosome 1"/>
</dbReference>
<dbReference type="EMBL" id="JAMSHJ010000001">
    <property type="protein sequence ID" value="KAI5446413.1"/>
    <property type="molecule type" value="Genomic_DNA"/>
</dbReference>
<evidence type="ECO:0000256" key="2">
    <source>
        <dbReference type="ARBA" id="ARBA00007809"/>
    </source>
</evidence>
<comment type="similarity">
    <text evidence="2">Belongs to the SWEET sugar transporter family.</text>
</comment>
<keyword evidence="3" id="KW-0813">Transport</keyword>
<dbReference type="PANTHER" id="PTHR10791:SF120">
    <property type="entry name" value="BIDIRECTIONAL SUGAR TRANSPORTER SWEET17"/>
    <property type="match status" value="1"/>
</dbReference>
<evidence type="ECO:0000313" key="11">
    <source>
        <dbReference type="EMBL" id="KAI5446413.1"/>
    </source>
</evidence>
<evidence type="ECO:0008006" key="13">
    <source>
        <dbReference type="Google" id="ProtNLM"/>
    </source>
</evidence>